<proteinExistence type="predicted"/>
<evidence type="ECO:0000259" key="1">
    <source>
        <dbReference type="Pfam" id="PF01609"/>
    </source>
</evidence>
<dbReference type="Proteomes" id="UP001228581">
    <property type="component" value="Unassembled WGS sequence"/>
</dbReference>
<dbReference type="Pfam" id="PF13340">
    <property type="entry name" value="DUF4096"/>
    <property type="match status" value="1"/>
</dbReference>
<feature type="domain" description="Transposase IS4-like" evidence="1">
    <location>
        <begin position="94"/>
        <end position="248"/>
    </location>
</feature>
<gene>
    <name evidence="3" type="ORF">QNI19_04445</name>
</gene>
<sequence>MDHLCSDQWQIIKPILETQRKVKHEKRTIFNAILWILTTGSQSEPRRWRNLESQFPAWQTVYYHFNQWKKNGVLEEVLDKLAIKARTKMKRKSTPSMLVIDSQSVKITQFTYEETGIDGAKWINGRKRHVAVDSLGIPWALVVTAANVCDSEGGEHLAQQLKGKSTRLEILKLEILKADKGYKTGFVEHIQKNYGWQVEIVQKPESSKGFVPVGGRWVVERSFGWLNFKRRLSRDVEKTVESSEAMLQIAFIDILLRRFF</sequence>
<protein>
    <submittedName>
        <fullName evidence="3">IS5 family transposase</fullName>
    </submittedName>
</protein>
<evidence type="ECO:0000313" key="3">
    <source>
        <dbReference type="EMBL" id="MDJ1492168.1"/>
    </source>
</evidence>
<dbReference type="EMBL" id="JASJOT010000002">
    <property type="protein sequence ID" value="MDJ1492168.1"/>
    <property type="molecule type" value="Genomic_DNA"/>
</dbReference>
<dbReference type="InterPro" id="IPR002559">
    <property type="entry name" value="Transposase_11"/>
</dbReference>
<dbReference type="InterPro" id="IPR025161">
    <property type="entry name" value="IS402-like_dom"/>
</dbReference>
<keyword evidence="4" id="KW-1185">Reference proteome</keyword>
<name>A0ABT7CEN8_9BACT</name>
<evidence type="ECO:0000313" key="4">
    <source>
        <dbReference type="Proteomes" id="UP001228581"/>
    </source>
</evidence>
<dbReference type="Pfam" id="PF01609">
    <property type="entry name" value="DDE_Tnp_1"/>
    <property type="match status" value="1"/>
</dbReference>
<dbReference type="PANTHER" id="PTHR30007:SF0">
    <property type="entry name" value="TRANSPOSASE"/>
    <property type="match status" value="1"/>
</dbReference>
<evidence type="ECO:0000259" key="2">
    <source>
        <dbReference type="Pfam" id="PF13340"/>
    </source>
</evidence>
<reference evidence="3 4" key="1">
    <citation type="submission" date="2023-05" db="EMBL/GenBank/DDBJ databases">
        <authorList>
            <person name="Zhang X."/>
        </authorList>
    </citation>
    <scope>NUCLEOTIDE SEQUENCE [LARGE SCALE GENOMIC DNA]</scope>
    <source>
        <strain evidence="3 4">DM2B3-1</strain>
    </source>
</reference>
<dbReference type="NCBIfam" id="NF033580">
    <property type="entry name" value="transpos_IS5_3"/>
    <property type="match status" value="1"/>
</dbReference>
<comment type="caution">
    <text evidence="3">The sequence shown here is derived from an EMBL/GenBank/DDBJ whole genome shotgun (WGS) entry which is preliminary data.</text>
</comment>
<accession>A0ABT7CEN8</accession>
<feature type="domain" description="Insertion element IS402-like" evidence="2">
    <location>
        <begin position="7"/>
        <end position="77"/>
    </location>
</feature>
<dbReference type="RefSeq" id="WP_313993329.1">
    <property type="nucleotide sequence ID" value="NZ_JASJOT010000002.1"/>
</dbReference>
<organism evidence="3 4">
    <name type="scientific">Xanthocytophaga flava</name>
    <dbReference type="NCBI Taxonomy" id="3048013"/>
    <lineage>
        <taxon>Bacteria</taxon>
        <taxon>Pseudomonadati</taxon>
        <taxon>Bacteroidota</taxon>
        <taxon>Cytophagia</taxon>
        <taxon>Cytophagales</taxon>
        <taxon>Rhodocytophagaceae</taxon>
        <taxon>Xanthocytophaga</taxon>
    </lineage>
</organism>
<dbReference type="PANTHER" id="PTHR30007">
    <property type="entry name" value="PHP DOMAIN PROTEIN"/>
    <property type="match status" value="1"/>
</dbReference>